<sequence>MMLPVSCLQHRLRGQIQALFLLLLFLALKSVLAVSQEPQSDFCRRFSHQSTVIDDRLYIEGGYVNYKKDDKAYVATANEPNTWLGYHDLKNFGPDGLLNPQLHIDLDKNKTMPTVAGGILWPDSINKRFYLYGGNWILPQRANAFTLTGYDIINNRWDDFGPSKIKLNVTALGAGVGVSQTGKGYYYGGWVSDKSMEGGPRTQRWSQTSTSTATTTIPSRR</sequence>
<evidence type="ECO:0000313" key="5">
    <source>
        <dbReference type="EMBL" id="KAF9760011.1"/>
    </source>
</evidence>
<dbReference type="GO" id="GO:0019760">
    <property type="term" value="P:glucosinolate metabolic process"/>
    <property type="evidence" value="ECO:0007669"/>
    <property type="project" value="UniProtKB-ARBA"/>
</dbReference>
<keyword evidence="1" id="KW-0677">Repeat</keyword>
<organism evidence="5 6">
    <name type="scientific">Bionectria ochroleuca</name>
    <name type="common">Gliocladium roseum</name>
    <dbReference type="NCBI Taxonomy" id="29856"/>
    <lineage>
        <taxon>Eukaryota</taxon>
        <taxon>Fungi</taxon>
        <taxon>Dikarya</taxon>
        <taxon>Ascomycota</taxon>
        <taxon>Pezizomycotina</taxon>
        <taxon>Sordariomycetes</taxon>
        <taxon>Hypocreomycetidae</taxon>
        <taxon>Hypocreales</taxon>
        <taxon>Bionectriaceae</taxon>
        <taxon>Clonostachys</taxon>
    </lineage>
</organism>
<comment type="caution">
    <text evidence="5">The sequence shown here is derived from an EMBL/GenBank/DDBJ whole genome shotgun (WGS) entry which is preliminary data.</text>
</comment>
<keyword evidence="4" id="KW-0732">Signal</keyword>
<dbReference type="Proteomes" id="UP000616885">
    <property type="component" value="Unassembled WGS sequence"/>
</dbReference>
<accession>A0A8H7TW04</accession>
<evidence type="ECO:0000256" key="3">
    <source>
        <dbReference type="SAM" id="MobiDB-lite"/>
    </source>
</evidence>
<evidence type="ECO:0000256" key="4">
    <source>
        <dbReference type="SAM" id="SignalP"/>
    </source>
</evidence>
<feature type="chain" id="PRO_5034833952" evidence="4">
    <location>
        <begin position="34"/>
        <end position="221"/>
    </location>
</feature>
<gene>
    <name evidence="5" type="ORF">IM811_001705</name>
</gene>
<feature type="region of interest" description="Disordered" evidence="3">
    <location>
        <begin position="198"/>
        <end position="221"/>
    </location>
</feature>
<feature type="compositionally biased region" description="Low complexity" evidence="3">
    <location>
        <begin position="201"/>
        <end position="221"/>
    </location>
</feature>
<evidence type="ECO:0000256" key="1">
    <source>
        <dbReference type="ARBA" id="ARBA00022737"/>
    </source>
</evidence>
<protein>
    <submittedName>
        <fullName evidence="5">Uncharacterized protein</fullName>
    </submittedName>
</protein>
<dbReference type="SUPFAM" id="SSF117281">
    <property type="entry name" value="Kelch motif"/>
    <property type="match status" value="1"/>
</dbReference>
<reference evidence="5" key="1">
    <citation type="submission" date="2020-10" db="EMBL/GenBank/DDBJ databases">
        <title>High-Quality Genome Resource of Clonostachys rosea strain S41 by Oxford Nanopore Long-Read Sequencing.</title>
        <authorList>
            <person name="Wang H."/>
        </authorList>
    </citation>
    <scope>NUCLEOTIDE SEQUENCE</scope>
    <source>
        <strain evidence="5">S41</strain>
    </source>
</reference>
<dbReference type="InterPro" id="IPR015915">
    <property type="entry name" value="Kelch-typ_b-propeller"/>
</dbReference>
<feature type="signal peptide" evidence="4">
    <location>
        <begin position="1"/>
        <end position="33"/>
    </location>
</feature>
<dbReference type="PANTHER" id="PTHR47435:SF4">
    <property type="entry name" value="KELCH REPEAT PROTEIN (AFU_ORTHOLOGUE AFUA_5G12780)"/>
    <property type="match status" value="1"/>
</dbReference>
<proteinExistence type="predicted"/>
<keyword evidence="2" id="KW-0408">Iron</keyword>
<evidence type="ECO:0000313" key="6">
    <source>
        <dbReference type="Proteomes" id="UP000616885"/>
    </source>
</evidence>
<dbReference type="AlphaFoldDB" id="A0A8H7TW04"/>
<name>A0A8H7TW04_BIOOC</name>
<evidence type="ECO:0000256" key="2">
    <source>
        <dbReference type="ARBA" id="ARBA00023004"/>
    </source>
</evidence>
<dbReference type="PANTHER" id="PTHR47435">
    <property type="entry name" value="KELCH REPEAT PROTEIN (AFU_ORTHOLOGUE AFUA_5G12780)"/>
    <property type="match status" value="1"/>
</dbReference>
<dbReference type="EMBL" id="JADCTT010000001">
    <property type="protein sequence ID" value="KAF9760011.1"/>
    <property type="molecule type" value="Genomic_DNA"/>
</dbReference>